<dbReference type="PANTHER" id="PTHR10971">
    <property type="entry name" value="MRNA EXPORT FACTOR AND BUB3"/>
    <property type="match status" value="1"/>
</dbReference>
<comment type="caution">
    <text evidence="4">The sequence shown here is derived from an EMBL/GenBank/DDBJ whole genome shotgun (WGS) entry which is preliminary data.</text>
</comment>
<gene>
    <name evidence="4" type="ORF">BcabD6B2_30840</name>
</gene>
<dbReference type="Gene3D" id="2.130.10.10">
    <property type="entry name" value="YVTN repeat-like/Quinoprotein amine dehydrogenase"/>
    <property type="match status" value="1"/>
</dbReference>
<dbReference type="Proteomes" id="UP001497744">
    <property type="component" value="Unassembled WGS sequence"/>
</dbReference>
<feature type="repeat" description="WD" evidence="3">
    <location>
        <begin position="67"/>
        <end position="92"/>
    </location>
</feature>
<keyword evidence="5" id="KW-1185">Reference proteome</keyword>
<dbReference type="AlphaFoldDB" id="A0AAV4LV19"/>
<reference evidence="4 5" key="1">
    <citation type="submission" date="2021-06" db="EMBL/GenBank/DDBJ databases">
        <title>Genome sequence of Babesia caballi.</title>
        <authorList>
            <person name="Yamagishi J."/>
            <person name="Kidaka T."/>
            <person name="Ochi A."/>
        </authorList>
    </citation>
    <scope>NUCLEOTIDE SEQUENCE [LARGE SCALE GENOMIC DNA]</scope>
    <source>
        <strain evidence="4">USDA-D6B2</strain>
    </source>
</reference>
<evidence type="ECO:0000256" key="2">
    <source>
        <dbReference type="ARBA" id="ARBA00022737"/>
    </source>
</evidence>
<dbReference type="Pfam" id="PF00400">
    <property type="entry name" value="WD40"/>
    <property type="match status" value="1"/>
</dbReference>
<dbReference type="SUPFAM" id="SSF50978">
    <property type="entry name" value="WD40 repeat-like"/>
    <property type="match status" value="1"/>
</dbReference>
<dbReference type="SMART" id="SM00320">
    <property type="entry name" value="WD40"/>
    <property type="match status" value="1"/>
</dbReference>
<dbReference type="EMBL" id="BPLF01000002">
    <property type="protein sequence ID" value="GIX63649.1"/>
    <property type="molecule type" value="Genomic_DNA"/>
</dbReference>
<accession>A0AAV4LV19</accession>
<dbReference type="GeneID" id="94195130"/>
<dbReference type="PROSITE" id="PS50082">
    <property type="entry name" value="WD_REPEATS_2"/>
    <property type="match status" value="1"/>
</dbReference>
<dbReference type="RefSeq" id="XP_067715718.1">
    <property type="nucleotide sequence ID" value="XM_067859617.1"/>
</dbReference>
<keyword evidence="2" id="KW-0677">Repeat</keyword>
<evidence type="ECO:0000313" key="4">
    <source>
        <dbReference type="EMBL" id="GIX63649.1"/>
    </source>
</evidence>
<dbReference type="InterPro" id="IPR015943">
    <property type="entry name" value="WD40/YVTN_repeat-like_dom_sf"/>
</dbReference>
<protein>
    <submittedName>
        <fullName evidence="4">Mitotic checkpoint protein, BUB3 family protein</fullName>
    </submittedName>
</protein>
<name>A0AAV4LV19_BABCB</name>
<organism evidence="4 5">
    <name type="scientific">Babesia caballi</name>
    <dbReference type="NCBI Taxonomy" id="5871"/>
    <lineage>
        <taxon>Eukaryota</taxon>
        <taxon>Sar</taxon>
        <taxon>Alveolata</taxon>
        <taxon>Apicomplexa</taxon>
        <taxon>Aconoidasida</taxon>
        <taxon>Piroplasmida</taxon>
        <taxon>Babesiidae</taxon>
        <taxon>Babesia</taxon>
    </lineage>
</organism>
<sequence>MPRSGVLKFQYRSIKCFPDNRGFALGSIEGRVAWEYFSRSDDSLSQQYAFKCHRNKTSQTSDVAFSVNSIDFHPRYGTFVTGGADGLVCAWDGVSRKRLWRTTSLPAAVSSVSFNSTGDKLAIAISDIFQLNGSPAALPSVLVRGINSDECKPRNPPK</sequence>
<dbReference type="InterPro" id="IPR036322">
    <property type="entry name" value="WD40_repeat_dom_sf"/>
</dbReference>
<evidence type="ECO:0000256" key="1">
    <source>
        <dbReference type="ARBA" id="ARBA00022574"/>
    </source>
</evidence>
<dbReference type="InterPro" id="IPR001680">
    <property type="entry name" value="WD40_rpt"/>
</dbReference>
<evidence type="ECO:0000256" key="3">
    <source>
        <dbReference type="PROSITE-ProRule" id="PRU00221"/>
    </source>
</evidence>
<proteinExistence type="predicted"/>
<keyword evidence="1 3" id="KW-0853">WD repeat</keyword>
<evidence type="ECO:0000313" key="5">
    <source>
        <dbReference type="Proteomes" id="UP001497744"/>
    </source>
</evidence>